<feature type="transmembrane region" description="Helical" evidence="1">
    <location>
        <begin position="6"/>
        <end position="22"/>
    </location>
</feature>
<dbReference type="OrthoDB" id="8759357at2"/>
<keyword evidence="1" id="KW-1133">Transmembrane helix</keyword>
<proteinExistence type="predicted"/>
<accession>A0A422QEH9</accession>
<organism evidence="2 3">
    <name type="scientific">Massilia aurea</name>
    <dbReference type="NCBI Taxonomy" id="373040"/>
    <lineage>
        <taxon>Bacteria</taxon>
        <taxon>Pseudomonadati</taxon>
        <taxon>Pseudomonadota</taxon>
        <taxon>Betaproteobacteria</taxon>
        <taxon>Burkholderiales</taxon>
        <taxon>Oxalobacteraceae</taxon>
        <taxon>Telluria group</taxon>
        <taxon>Massilia</taxon>
    </lineage>
</organism>
<dbReference type="EMBL" id="JSAB01000336">
    <property type="protein sequence ID" value="RNF28421.1"/>
    <property type="molecule type" value="Genomic_DNA"/>
</dbReference>
<feature type="transmembrane region" description="Helical" evidence="1">
    <location>
        <begin position="43"/>
        <end position="65"/>
    </location>
</feature>
<evidence type="ECO:0000313" key="3">
    <source>
        <dbReference type="Proteomes" id="UP000283254"/>
    </source>
</evidence>
<comment type="caution">
    <text evidence="2">The sequence shown here is derived from an EMBL/GenBank/DDBJ whole genome shotgun (WGS) entry which is preliminary data.</text>
</comment>
<dbReference type="RefSeq" id="WP_123071757.1">
    <property type="nucleotide sequence ID" value="NZ_JSAB01000336.1"/>
</dbReference>
<keyword evidence="3" id="KW-1185">Reference proteome</keyword>
<dbReference type="Proteomes" id="UP000283254">
    <property type="component" value="Unassembled WGS sequence"/>
</dbReference>
<gene>
    <name evidence="2" type="ORF">NM04_23265</name>
</gene>
<keyword evidence="1" id="KW-0812">Transmembrane</keyword>
<protein>
    <submittedName>
        <fullName evidence="2">Uncharacterized protein</fullName>
    </submittedName>
</protein>
<keyword evidence="1" id="KW-0472">Membrane</keyword>
<sequence length="99" mass="10756">MGHPFLLFAAIFLILSIVLYAAPGRKLLNFVHYPAARNQVARLNRYAALRLMLPALVNLGCAWVVAGRPGLMVPMIFLTPLSVLGVVVWIAAGARRFGA</sequence>
<feature type="transmembrane region" description="Helical" evidence="1">
    <location>
        <begin position="71"/>
        <end position="92"/>
    </location>
</feature>
<evidence type="ECO:0000313" key="2">
    <source>
        <dbReference type="EMBL" id="RNF28421.1"/>
    </source>
</evidence>
<name>A0A422QEH9_9BURK</name>
<reference evidence="2" key="1">
    <citation type="submission" date="2014-10" db="EMBL/GenBank/DDBJ databases">
        <title>Massilia sp. genome.</title>
        <authorList>
            <person name="Xu B."/>
            <person name="Dai L."/>
            <person name="Huang Z."/>
        </authorList>
    </citation>
    <scope>NUCLEOTIDE SEQUENCE [LARGE SCALE GENOMIC DNA]</scope>
    <source>
        <strain evidence="2">CFS-1</strain>
    </source>
</reference>
<evidence type="ECO:0000256" key="1">
    <source>
        <dbReference type="SAM" id="Phobius"/>
    </source>
</evidence>
<dbReference type="AlphaFoldDB" id="A0A422QEH9"/>